<gene>
    <name evidence="2" type="ORF">Amal_03795</name>
</gene>
<evidence type="ECO:0000313" key="3">
    <source>
        <dbReference type="Proteomes" id="UP000077349"/>
    </source>
</evidence>
<accession>A0A177G690</accession>
<dbReference type="EMBL" id="LVHD01000160">
    <property type="protein sequence ID" value="OAG75037.1"/>
    <property type="molecule type" value="Genomic_DNA"/>
</dbReference>
<evidence type="ECO:0000313" key="2">
    <source>
        <dbReference type="EMBL" id="OAG75037.1"/>
    </source>
</evidence>
<name>A0A177G690_9PROT</name>
<keyword evidence="1" id="KW-1133">Transmembrane helix</keyword>
<feature type="transmembrane region" description="Helical" evidence="1">
    <location>
        <begin position="34"/>
        <end position="50"/>
    </location>
</feature>
<feature type="transmembrane region" description="Helical" evidence="1">
    <location>
        <begin position="82"/>
        <end position="101"/>
    </location>
</feature>
<sequence length="108" mass="11331">MVAGTPIAFAAFFLANRLLPVALAERASREIQIVFAVWFLLLLLAVVLPARTSWRLLVGLGVVVSGGIVLLSAPWADSVERAVSLVALCLAGCCVAALRSMKADHGGM</sequence>
<comment type="caution">
    <text evidence="2">The sequence shown here is derived from an EMBL/GenBank/DDBJ whole genome shotgun (WGS) entry which is preliminary data.</text>
</comment>
<reference evidence="2 3" key="1">
    <citation type="submission" date="2016-03" db="EMBL/GenBank/DDBJ databases">
        <title>Draft genome sequence of Acetobacter malorum CECT 7742, a strain isolated from strawberry vinegar.</title>
        <authorList>
            <person name="Sainz F."/>
            <person name="Mas A."/>
            <person name="Torija M.J."/>
        </authorList>
    </citation>
    <scope>NUCLEOTIDE SEQUENCE [LARGE SCALE GENOMIC DNA]</scope>
    <source>
        <strain evidence="2 3">CECT 7742</strain>
    </source>
</reference>
<feature type="transmembrane region" description="Helical" evidence="1">
    <location>
        <begin position="57"/>
        <end position="76"/>
    </location>
</feature>
<proteinExistence type="predicted"/>
<dbReference type="PATRIC" id="fig|178901.16.peg.4104"/>
<keyword evidence="1" id="KW-0812">Transmembrane</keyword>
<keyword evidence="1" id="KW-0472">Membrane</keyword>
<evidence type="ECO:0000256" key="1">
    <source>
        <dbReference type="SAM" id="Phobius"/>
    </source>
</evidence>
<dbReference type="Proteomes" id="UP000077349">
    <property type="component" value="Unassembled WGS sequence"/>
</dbReference>
<protein>
    <submittedName>
        <fullName evidence="2">Iron-regulated membrane protein</fullName>
    </submittedName>
</protein>
<dbReference type="AlphaFoldDB" id="A0A177G690"/>
<organism evidence="2 3">
    <name type="scientific">Acetobacter malorum</name>
    <dbReference type="NCBI Taxonomy" id="178901"/>
    <lineage>
        <taxon>Bacteria</taxon>
        <taxon>Pseudomonadati</taxon>
        <taxon>Pseudomonadota</taxon>
        <taxon>Alphaproteobacteria</taxon>
        <taxon>Acetobacterales</taxon>
        <taxon>Acetobacteraceae</taxon>
        <taxon>Acetobacter</taxon>
    </lineage>
</organism>